<gene>
    <name evidence="1" type="ORF">DQG23_19180</name>
</gene>
<dbReference type="AlphaFoldDB" id="A0A329MIQ2"/>
<protein>
    <recommendedName>
        <fullName evidence="3">Sugar ABC transporter substrate-binding protein</fullName>
    </recommendedName>
</protein>
<name>A0A329MIQ2_9BACL</name>
<dbReference type="PANTHER" id="PTHR43649">
    <property type="entry name" value="ARABINOSE-BINDING PROTEIN-RELATED"/>
    <property type="match status" value="1"/>
</dbReference>
<dbReference type="InterPro" id="IPR006059">
    <property type="entry name" value="SBP"/>
</dbReference>
<reference evidence="1 2" key="1">
    <citation type="journal article" date="2009" name="Int. J. Syst. Evol. Microbiol.">
        <title>Paenibacillus contaminans sp. nov., isolated from a contaminated laboratory plate.</title>
        <authorList>
            <person name="Chou J.H."/>
            <person name="Lee J.H."/>
            <person name="Lin M.C."/>
            <person name="Chang P.S."/>
            <person name="Arun A.B."/>
            <person name="Young C.C."/>
            <person name="Chen W.M."/>
        </authorList>
    </citation>
    <scope>NUCLEOTIDE SEQUENCE [LARGE SCALE GENOMIC DNA]</scope>
    <source>
        <strain evidence="1 2">CKOBP-6</strain>
    </source>
</reference>
<accession>A0A329MIQ2</accession>
<proteinExistence type="predicted"/>
<evidence type="ECO:0000313" key="1">
    <source>
        <dbReference type="EMBL" id="RAV19590.1"/>
    </source>
</evidence>
<sequence length="476" mass="53746">MTNAKKTLAAAAAIILLLAAAYWWARIPESRLGEGEPPAADGRIKLIWVGYGNSNGGKAKRIIDKWYRQHPDIEIEYREFPNNPAEYMKSLDVALAVNEPMDVMMMNGREHIFRAKEGVLLDFGPFMKADGFDAAERFGSYMEELQVKNSYYFMPSSIQYSMLFYNKDMFDAAGLAYPDENTTLQELAGLAGRLSVVRESGRVYGFVPTVWQDAIFMPLLNSGWLFLDESGQPQFTDGRFKQALEWYKGLQDAGAAPSFEQIELAKWDARFLFAERQAAMIEGDWETPLLWNMRRFDDGLLGGDKGMDFRYGVTFYPRLNEEGKPKAFRLSAEWGYAANAATKHPAEAYRFAKFLTTEAIELPGAVSTNLQANEGDFRGMFDSYIDKRNRTVTGIYPAEVLDSLKRIRDETAAVDEPRGAEGSSAVYQNMERAMRDIYARNKGLYFNGKLSADDFIRLLQEEAEAELLKANITEGG</sequence>
<dbReference type="EMBL" id="QMFB01000011">
    <property type="protein sequence ID" value="RAV19590.1"/>
    <property type="molecule type" value="Genomic_DNA"/>
</dbReference>
<dbReference type="Proteomes" id="UP000250369">
    <property type="component" value="Unassembled WGS sequence"/>
</dbReference>
<dbReference type="OrthoDB" id="9782846at2"/>
<evidence type="ECO:0008006" key="3">
    <source>
        <dbReference type="Google" id="ProtNLM"/>
    </source>
</evidence>
<keyword evidence="2" id="KW-1185">Reference proteome</keyword>
<dbReference type="PANTHER" id="PTHR43649:SF12">
    <property type="entry name" value="DIACETYLCHITOBIOSE BINDING PROTEIN DASA"/>
    <property type="match status" value="1"/>
</dbReference>
<dbReference type="SUPFAM" id="SSF53850">
    <property type="entry name" value="Periplasmic binding protein-like II"/>
    <property type="match status" value="1"/>
</dbReference>
<organism evidence="1 2">
    <name type="scientific">Paenibacillus contaminans</name>
    <dbReference type="NCBI Taxonomy" id="450362"/>
    <lineage>
        <taxon>Bacteria</taxon>
        <taxon>Bacillati</taxon>
        <taxon>Bacillota</taxon>
        <taxon>Bacilli</taxon>
        <taxon>Bacillales</taxon>
        <taxon>Paenibacillaceae</taxon>
        <taxon>Paenibacillus</taxon>
    </lineage>
</organism>
<comment type="caution">
    <text evidence="1">The sequence shown here is derived from an EMBL/GenBank/DDBJ whole genome shotgun (WGS) entry which is preliminary data.</text>
</comment>
<dbReference type="Pfam" id="PF01547">
    <property type="entry name" value="SBP_bac_1"/>
    <property type="match status" value="1"/>
</dbReference>
<dbReference type="InterPro" id="IPR050490">
    <property type="entry name" value="Bact_solute-bd_prot1"/>
</dbReference>
<dbReference type="Gene3D" id="3.40.190.10">
    <property type="entry name" value="Periplasmic binding protein-like II"/>
    <property type="match status" value="1"/>
</dbReference>
<evidence type="ECO:0000313" key="2">
    <source>
        <dbReference type="Proteomes" id="UP000250369"/>
    </source>
</evidence>
<dbReference type="RefSeq" id="WP_113032495.1">
    <property type="nucleotide sequence ID" value="NZ_QMFB01000011.1"/>
</dbReference>